<dbReference type="OrthoDB" id="5334855at2"/>
<dbReference type="EMBL" id="AUPZ01000002">
    <property type="protein sequence ID" value="EQB40519.1"/>
    <property type="molecule type" value="Genomic_DNA"/>
</dbReference>
<reference evidence="2 3" key="1">
    <citation type="submission" date="2013-07" db="EMBL/GenBank/DDBJ databases">
        <title>Sulfurimonas hongkongensis AST-10 Genome Sequencing.</title>
        <authorList>
            <person name="Cai L."/>
            <person name="Zhang T."/>
        </authorList>
    </citation>
    <scope>NUCLEOTIDE SEQUENCE [LARGE SCALE GENOMIC DNA]</scope>
    <source>
        <strain evidence="2 3">AST-10</strain>
    </source>
</reference>
<proteinExistence type="predicted"/>
<gene>
    <name evidence="2" type="ORF">M947_01590</name>
</gene>
<accession>T0KU49</accession>
<dbReference type="AlphaFoldDB" id="T0KU49"/>
<sequence>MKPLFLLFLTLSLLQGDELKRIESIINDITKLRVEYAECQRALESKGALKVEATKETHSKNHEKTIKTLKAKNSHLDKKLKDEIKKYKNQVKIKEQEIKALKNQLALLEKKRKKKPKVVVKDDNTFPTLMPKNINVIKENQKEEVIVKTKPTTFRLKNDSKIYSTLDKEEIYVWEKGRSFTSNVKTQNFVMITGYFIDKKWQKAGEELWIKRVDVFER</sequence>
<dbReference type="RefSeq" id="WP_021286599.1">
    <property type="nucleotide sequence ID" value="NZ_AUPZ01000002.1"/>
</dbReference>
<dbReference type="eggNOG" id="COG3206">
    <property type="taxonomic scope" value="Bacteria"/>
</dbReference>
<evidence type="ECO:0000313" key="2">
    <source>
        <dbReference type="EMBL" id="EQB40519.1"/>
    </source>
</evidence>
<protein>
    <submittedName>
        <fullName evidence="2">Uncharacterized protein</fullName>
    </submittedName>
</protein>
<evidence type="ECO:0000256" key="1">
    <source>
        <dbReference type="SAM" id="Coils"/>
    </source>
</evidence>
<organism evidence="2 3">
    <name type="scientific">Sulfurimonas hongkongensis</name>
    <dbReference type="NCBI Taxonomy" id="1172190"/>
    <lineage>
        <taxon>Bacteria</taxon>
        <taxon>Pseudomonadati</taxon>
        <taxon>Campylobacterota</taxon>
        <taxon>Epsilonproteobacteria</taxon>
        <taxon>Campylobacterales</taxon>
        <taxon>Sulfurimonadaceae</taxon>
        <taxon>Sulfurimonas</taxon>
    </lineage>
</organism>
<name>T0KU49_9BACT</name>
<dbReference type="STRING" id="1172190.M947_01590"/>
<evidence type="ECO:0000313" key="3">
    <source>
        <dbReference type="Proteomes" id="UP000015520"/>
    </source>
</evidence>
<dbReference type="Proteomes" id="UP000015520">
    <property type="component" value="Unassembled WGS sequence"/>
</dbReference>
<comment type="caution">
    <text evidence="2">The sequence shown here is derived from an EMBL/GenBank/DDBJ whole genome shotgun (WGS) entry which is preliminary data.</text>
</comment>
<keyword evidence="1" id="KW-0175">Coiled coil</keyword>
<dbReference type="PATRIC" id="fig|1172190.3.peg.307"/>
<keyword evidence="3" id="KW-1185">Reference proteome</keyword>
<feature type="coiled-coil region" evidence="1">
    <location>
        <begin position="59"/>
        <end position="111"/>
    </location>
</feature>